<dbReference type="SMART" id="SM00212">
    <property type="entry name" value="UBCc"/>
    <property type="match status" value="1"/>
</dbReference>
<dbReference type="OMA" id="FRFVVAH"/>
<dbReference type="GO" id="GO:0051301">
    <property type="term" value="P:cell division"/>
    <property type="evidence" value="ECO:0007669"/>
    <property type="project" value="UniProtKB-KW"/>
</dbReference>
<keyword evidence="11" id="KW-0853">WD repeat</keyword>
<dbReference type="SUPFAM" id="SSF50978">
    <property type="entry name" value="WD40 repeat-like"/>
    <property type="match status" value="1"/>
</dbReference>
<feature type="transmembrane region" description="Helical" evidence="35">
    <location>
        <begin position="5325"/>
        <end position="5346"/>
    </location>
</feature>
<dbReference type="PROSITE" id="PS01116">
    <property type="entry name" value="XANTH_URACIL_PERMASE"/>
    <property type="match status" value="1"/>
</dbReference>
<dbReference type="GO" id="GO:0043066">
    <property type="term" value="P:negative regulation of apoptotic process"/>
    <property type="evidence" value="ECO:0007669"/>
    <property type="project" value="UniProtKB-ARBA"/>
</dbReference>
<dbReference type="Pfam" id="PF00653">
    <property type="entry name" value="BIR"/>
    <property type="match status" value="1"/>
</dbReference>
<evidence type="ECO:0000256" key="15">
    <source>
        <dbReference type="ARBA" id="ARBA00022692"/>
    </source>
</evidence>
<feature type="transmembrane region" description="Helical" evidence="35">
    <location>
        <begin position="5419"/>
        <end position="5438"/>
    </location>
</feature>
<evidence type="ECO:0000256" key="11">
    <source>
        <dbReference type="ARBA" id="ARBA00022574"/>
    </source>
</evidence>
<evidence type="ECO:0000256" key="32">
    <source>
        <dbReference type="ARBA" id="ARBA00079718"/>
    </source>
</evidence>
<keyword evidence="18" id="KW-0677">Repeat</keyword>
<dbReference type="STRING" id="7375.A0A0L0CEI9"/>
<feature type="region of interest" description="Disordered" evidence="34">
    <location>
        <begin position="659"/>
        <end position="685"/>
    </location>
</feature>
<dbReference type="GO" id="GO:0000922">
    <property type="term" value="C:spindle pole"/>
    <property type="evidence" value="ECO:0007669"/>
    <property type="project" value="UniProtKB-SubCell"/>
</dbReference>
<comment type="caution">
    <text evidence="37">The sequence shown here is derived from an EMBL/GenBank/DDBJ whole genome shotgun (WGS) entry which is preliminary data.</text>
</comment>
<keyword evidence="12" id="KW-0132">Cell division</keyword>
<feature type="compositionally biased region" description="Basic and acidic residues" evidence="34">
    <location>
        <begin position="1716"/>
        <end position="1730"/>
    </location>
</feature>
<comment type="subcellular location">
    <subcellularLocation>
        <location evidence="5">Cytoplasm</location>
        <location evidence="5">Cytoskeleton</location>
        <location evidence="5">Microtubule organizing center</location>
        <location evidence="5">Centrosome</location>
    </subcellularLocation>
    <subcellularLocation>
        <location evidence="6">Cytoplasm</location>
        <location evidence="6">Cytoskeleton</location>
        <location evidence="6">Spindle pole</location>
    </subcellularLocation>
    <subcellularLocation>
        <location evidence="2">Endosome</location>
    </subcellularLocation>
    <subcellularLocation>
        <location evidence="3">Golgi apparatus</location>
        <location evidence="3">trans-Golgi network membrane</location>
    </subcellularLocation>
    <subcellularLocation>
        <location evidence="1">Membrane</location>
        <topology evidence="1">Multi-pass membrane protein</topology>
    </subcellularLocation>
    <subcellularLocation>
        <location evidence="4">Midbody</location>
    </subcellularLocation>
</comment>
<keyword evidence="23" id="KW-0832">Ubl conjugation</keyword>
<evidence type="ECO:0000256" key="28">
    <source>
        <dbReference type="ARBA" id="ARBA00023306"/>
    </source>
</evidence>
<dbReference type="EMBL" id="JRES01000501">
    <property type="protein sequence ID" value="KNC30675.1"/>
    <property type="molecule type" value="Genomic_DNA"/>
</dbReference>
<dbReference type="PROSITE" id="PS50143">
    <property type="entry name" value="BIR_REPEAT_2"/>
    <property type="match status" value="1"/>
</dbReference>
<feature type="transmembrane region" description="Helical" evidence="35">
    <location>
        <begin position="5140"/>
        <end position="5161"/>
    </location>
</feature>
<feature type="transmembrane region" description="Helical" evidence="35">
    <location>
        <begin position="5110"/>
        <end position="5128"/>
    </location>
</feature>
<dbReference type="Gene3D" id="3.10.110.10">
    <property type="entry name" value="Ubiquitin Conjugating Enzyme"/>
    <property type="match status" value="1"/>
</dbReference>
<dbReference type="InterPro" id="IPR022103">
    <property type="entry name" value="BIRC6"/>
</dbReference>
<dbReference type="Pfam" id="PF00179">
    <property type="entry name" value="UQ_con"/>
    <property type="match status" value="1"/>
</dbReference>
<feature type="compositionally biased region" description="Low complexity" evidence="34">
    <location>
        <begin position="2264"/>
        <end position="2273"/>
    </location>
</feature>
<evidence type="ECO:0000313" key="37">
    <source>
        <dbReference type="EMBL" id="KNC30675.1"/>
    </source>
</evidence>
<feature type="compositionally biased region" description="Basic and acidic residues" evidence="34">
    <location>
        <begin position="4940"/>
        <end position="4955"/>
    </location>
</feature>
<dbReference type="PROSITE" id="PS50127">
    <property type="entry name" value="UBC_2"/>
    <property type="match status" value="1"/>
</dbReference>
<keyword evidence="27" id="KW-0206">Cytoskeleton</keyword>
<dbReference type="InterPro" id="IPR000608">
    <property type="entry name" value="UBC"/>
</dbReference>
<evidence type="ECO:0000256" key="13">
    <source>
        <dbReference type="ARBA" id="ARBA00022679"/>
    </source>
</evidence>
<gene>
    <name evidence="37" type="ORF">FF38_11739</name>
</gene>
<evidence type="ECO:0000256" key="4">
    <source>
        <dbReference type="ARBA" id="ARBA00004214"/>
    </source>
</evidence>
<dbReference type="GO" id="GO:0046872">
    <property type="term" value="F:metal ion binding"/>
    <property type="evidence" value="ECO:0007669"/>
    <property type="project" value="UniProtKB-KW"/>
</dbReference>
<evidence type="ECO:0000259" key="36">
    <source>
        <dbReference type="PROSITE" id="PS50127"/>
    </source>
</evidence>
<dbReference type="GO" id="GO:0004842">
    <property type="term" value="F:ubiquitin-protein transferase activity"/>
    <property type="evidence" value="ECO:0007669"/>
    <property type="project" value="InterPro"/>
</dbReference>
<dbReference type="Pfam" id="PF00860">
    <property type="entry name" value="Xan_ur_permease"/>
    <property type="match status" value="1"/>
</dbReference>
<evidence type="ECO:0000256" key="1">
    <source>
        <dbReference type="ARBA" id="ARBA00004141"/>
    </source>
</evidence>
<dbReference type="GO" id="GO:0006915">
    <property type="term" value="P:apoptotic process"/>
    <property type="evidence" value="ECO:0007669"/>
    <property type="project" value="UniProtKB-KW"/>
</dbReference>
<dbReference type="InterPro" id="IPR001370">
    <property type="entry name" value="BIR_rpt"/>
</dbReference>
<dbReference type="PANTHER" id="PTHR46116:SF39">
    <property type="entry name" value="BACULOVIRAL IAP REPEAT-CONTAINING PROTEIN 6"/>
    <property type="match status" value="1"/>
</dbReference>
<feature type="compositionally biased region" description="Gly residues" evidence="34">
    <location>
        <begin position="664"/>
        <end position="675"/>
    </location>
</feature>
<dbReference type="CDD" id="cd23810">
    <property type="entry name" value="UBCc_BIRC6"/>
    <property type="match status" value="1"/>
</dbReference>
<evidence type="ECO:0000256" key="24">
    <source>
        <dbReference type="ARBA" id="ARBA00022989"/>
    </source>
</evidence>
<keyword evidence="10" id="KW-0597">Phosphoprotein</keyword>
<dbReference type="InterPro" id="IPR006043">
    <property type="entry name" value="NCS2"/>
</dbReference>
<keyword evidence="24 35" id="KW-1133">Transmembrane helix</keyword>
<evidence type="ECO:0000256" key="35">
    <source>
        <dbReference type="SAM" id="Phobius"/>
    </source>
</evidence>
<keyword evidence="15 35" id="KW-0812">Transmembrane</keyword>
<evidence type="ECO:0000256" key="33">
    <source>
        <dbReference type="ARBA" id="ARBA00081222"/>
    </source>
</evidence>
<dbReference type="OrthoDB" id="1641903at2759"/>
<feature type="transmembrane region" description="Helical" evidence="35">
    <location>
        <begin position="4971"/>
        <end position="4999"/>
    </location>
</feature>
<evidence type="ECO:0000256" key="26">
    <source>
        <dbReference type="ARBA" id="ARBA00023136"/>
    </source>
</evidence>
<evidence type="ECO:0000256" key="29">
    <source>
        <dbReference type="ARBA" id="ARBA00060909"/>
    </source>
</evidence>
<dbReference type="GO" id="GO:0030496">
    <property type="term" value="C:midbody"/>
    <property type="evidence" value="ECO:0007669"/>
    <property type="project" value="UniProtKB-SubCell"/>
</dbReference>
<feature type="transmembrane region" description="Helical" evidence="35">
    <location>
        <begin position="5380"/>
        <end position="5399"/>
    </location>
</feature>
<dbReference type="GO" id="GO:0005813">
    <property type="term" value="C:centrosome"/>
    <property type="evidence" value="ECO:0007669"/>
    <property type="project" value="UniProtKB-SubCell"/>
</dbReference>
<evidence type="ECO:0000256" key="34">
    <source>
        <dbReference type="SAM" id="MobiDB-lite"/>
    </source>
</evidence>
<evidence type="ECO:0000313" key="38">
    <source>
        <dbReference type="Proteomes" id="UP000037069"/>
    </source>
</evidence>
<evidence type="ECO:0000256" key="18">
    <source>
        <dbReference type="ARBA" id="ARBA00022737"/>
    </source>
</evidence>
<evidence type="ECO:0000256" key="22">
    <source>
        <dbReference type="ARBA" id="ARBA00022833"/>
    </source>
</evidence>
<evidence type="ECO:0000256" key="14">
    <source>
        <dbReference type="ARBA" id="ARBA00022690"/>
    </source>
</evidence>
<feature type="region of interest" description="Disordered" evidence="34">
    <location>
        <begin position="1173"/>
        <end position="1209"/>
    </location>
</feature>
<feature type="transmembrane region" description="Helical" evidence="35">
    <location>
        <begin position="5181"/>
        <end position="5202"/>
    </location>
</feature>
<keyword evidence="20" id="KW-0498">Mitosis</keyword>
<feature type="transmembrane region" description="Helical" evidence="35">
    <location>
        <begin position="5352"/>
        <end position="5373"/>
    </location>
</feature>
<evidence type="ECO:0000256" key="7">
    <source>
        <dbReference type="ARBA" id="ARBA00008821"/>
    </source>
</evidence>
<dbReference type="SUPFAM" id="SSF54495">
    <property type="entry name" value="UBC-like"/>
    <property type="match status" value="1"/>
</dbReference>
<feature type="region of interest" description="Disordered" evidence="34">
    <location>
        <begin position="1713"/>
        <end position="1741"/>
    </location>
</feature>
<keyword evidence="13" id="KW-0808">Transferase</keyword>
<keyword evidence="38" id="KW-1185">Reference proteome</keyword>
<evidence type="ECO:0000256" key="8">
    <source>
        <dbReference type="ARBA" id="ARBA00022448"/>
    </source>
</evidence>
<protein>
    <recommendedName>
        <fullName evidence="30">Dual E2 ubiquitin-conjugating enzyme/E3 ubiquitin-protein ligase BIRC6</fullName>
    </recommendedName>
    <alternativeName>
        <fullName evidence="33">BIR repeat-containing ubiquitin-conjugating enzyme</fullName>
    </alternativeName>
    <alternativeName>
        <fullName evidence="32">Baculoviral IAP repeat-containing protein 6</fullName>
    </alternativeName>
    <alternativeName>
        <fullName evidence="31">Ubiquitin-conjugating BIR domain enzyme apollon</fullName>
    </alternativeName>
</protein>
<dbReference type="Gene3D" id="1.10.1170.10">
    <property type="entry name" value="Inhibitor Of Apoptosis Protein (2mihbC-IAP-1), Chain A"/>
    <property type="match status" value="1"/>
</dbReference>
<evidence type="ECO:0000256" key="27">
    <source>
        <dbReference type="ARBA" id="ARBA00023212"/>
    </source>
</evidence>
<evidence type="ECO:0000256" key="5">
    <source>
        <dbReference type="ARBA" id="ARBA00004300"/>
    </source>
</evidence>
<dbReference type="InterPro" id="IPR006042">
    <property type="entry name" value="Xan_ur_permease"/>
</dbReference>
<keyword evidence="17" id="KW-0479">Metal-binding</keyword>
<feature type="domain" description="UBC core" evidence="36">
    <location>
        <begin position="4525"/>
        <end position="4692"/>
    </location>
</feature>
<dbReference type="CDD" id="cd00022">
    <property type="entry name" value="BIR"/>
    <property type="match status" value="1"/>
</dbReference>
<evidence type="ECO:0000256" key="21">
    <source>
        <dbReference type="ARBA" id="ARBA00022786"/>
    </source>
</evidence>
<keyword evidence="8" id="KW-0813">Transport</keyword>
<feature type="compositionally biased region" description="Low complexity" evidence="34">
    <location>
        <begin position="1195"/>
        <end position="1207"/>
    </location>
</feature>
<dbReference type="GO" id="GO:0022857">
    <property type="term" value="F:transmembrane transporter activity"/>
    <property type="evidence" value="ECO:0007669"/>
    <property type="project" value="InterPro"/>
</dbReference>
<name>A0A0L0CEI9_LUCCU</name>
<dbReference type="SMART" id="SM00238">
    <property type="entry name" value="BIR"/>
    <property type="match status" value="1"/>
</dbReference>
<keyword evidence="9" id="KW-0963">Cytoplasm</keyword>
<evidence type="ECO:0000256" key="23">
    <source>
        <dbReference type="ARBA" id="ARBA00022843"/>
    </source>
</evidence>
<evidence type="ECO:0000256" key="16">
    <source>
        <dbReference type="ARBA" id="ARBA00022703"/>
    </source>
</evidence>
<dbReference type="GO" id="GO:0005634">
    <property type="term" value="C:nucleus"/>
    <property type="evidence" value="ECO:0007669"/>
    <property type="project" value="TreeGrafter"/>
</dbReference>
<feature type="region of interest" description="Disordered" evidence="34">
    <location>
        <begin position="4052"/>
        <end position="4072"/>
    </location>
</feature>
<dbReference type="PANTHER" id="PTHR46116">
    <property type="entry name" value="(E3-INDEPENDENT) E2 UBIQUITIN-CONJUGATING ENZYME"/>
    <property type="match status" value="1"/>
</dbReference>
<evidence type="ECO:0000256" key="17">
    <source>
        <dbReference type="ARBA" id="ARBA00022723"/>
    </source>
</evidence>
<dbReference type="GO" id="GO:0032465">
    <property type="term" value="P:regulation of cytokinesis"/>
    <property type="evidence" value="ECO:0007669"/>
    <property type="project" value="InterPro"/>
</dbReference>
<evidence type="ECO:0000256" key="10">
    <source>
        <dbReference type="ARBA" id="ARBA00022553"/>
    </source>
</evidence>
<dbReference type="FunFam" id="3.10.110.10:FF:000014">
    <property type="entry name" value="Baculoviral IAP repeat-containing protein 6"/>
    <property type="match status" value="1"/>
</dbReference>
<dbReference type="InterPro" id="IPR016135">
    <property type="entry name" value="UBQ-conjugating_enzyme/RWD"/>
</dbReference>
<keyword evidence="25" id="KW-0333">Golgi apparatus</keyword>
<evidence type="ECO:0000256" key="12">
    <source>
        <dbReference type="ARBA" id="ARBA00022618"/>
    </source>
</evidence>
<evidence type="ECO:0000256" key="20">
    <source>
        <dbReference type="ARBA" id="ARBA00022776"/>
    </source>
</evidence>
<feature type="region of interest" description="Disordered" evidence="34">
    <location>
        <begin position="806"/>
        <end position="835"/>
    </location>
</feature>
<evidence type="ECO:0000256" key="19">
    <source>
        <dbReference type="ARBA" id="ARBA00022753"/>
    </source>
</evidence>
<keyword evidence="26 35" id="KW-0472">Membrane</keyword>
<keyword evidence="21" id="KW-0833">Ubl conjugation pathway</keyword>
<organism evidence="37 38">
    <name type="scientific">Lucilia cuprina</name>
    <name type="common">Green bottle fly</name>
    <name type="synonym">Australian sheep blowfly</name>
    <dbReference type="NCBI Taxonomy" id="7375"/>
    <lineage>
        <taxon>Eukaryota</taxon>
        <taxon>Metazoa</taxon>
        <taxon>Ecdysozoa</taxon>
        <taxon>Arthropoda</taxon>
        <taxon>Hexapoda</taxon>
        <taxon>Insecta</taxon>
        <taxon>Pterygota</taxon>
        <taxon>Neoptera</taxon>
        <taxon>Endopterygota</taxon>
        <taxon>Diptera</taxon>
        <taxon>Brachycera</taxon>
        <taxon>Muscomorpha</taxon>
        <taxon>Oestroidea</taxon>
        <taxon>Calliphoridae</taxon>
        <taxon>Luciliinae</taxon>
        <taxon>Lucilia</taxon>
    </lineage>
</organism>
<keyword evidence="14" id="KW-0646">Protease inhibitor</keyword>
<dbReference type="GO" id="GO:0004869">
    <property type="term" value="F:cysteine-type endopeptidase inhibitor activity"/>
    <property type="evidence" value="ECO:0007669"/>
    <property type="project" value="TreeGrafter"/>
</dbReference>
<keyword evidence="22" id="KW-0862">Zinc</keyword>
<feature type="region of interest" description="Disordered" evidence="34">
    <location>
        <begin position="708"/>
        <end position="729"/>
    </location>
</feature>
<evidence type="ECO:0000256" key="25">
    <source>
        <dbReference type="ARBA" id="ARBA00023034"/>
    </source>
</evidence>
<dbReference type="GO" id="GO:0042127">
    <property type="term" value="P:regulation of cell population proliferation"/>
    <property type="evidence" value="ECO:0007669"/>
    <property type="project" value="UniProtKB-ARBA"/>
</dbReference>
<keyword evidence="16" id="KW-0053">Apoptosis</keyword>
<dbReference type="GO" id="GO:0005794">
    <property type="term" value="C:Golgi apparatus"/>
    <property type="evidence" value="ECO:0007669"/>
    <property type="project" value="UniProtKB-SubCell"/>
</dbReference>
<evidence type="ECO:0000256" key="6">
    <source>
        <dbReference type="ARBA" id="ARBA00004647"/>
    </source>
</evidence>
<dbReference type="GO" id="GO:0016567">
    <property type="term" value="P:protein ubiquitination"/>
    <property type="evidence" value="ECO:0007669"/>
    <property type="project" value="UniProtKB-ARBA"/>
</dbReference>
<evidence type="ECO:0000256" key="3">
    <source>
        <dbReference type="ARBA" id="ARBA00004198"/>
    </source>
</evidence>
<proteinExistence type="inferred from homology"/>
<dbReference type="Proteomes" id="UP000037069">
    <property type="component" value="Unassembled WGS sequence"/>
</dbReference>
<evidence type="ECO:0000256" key="30">
    <source>
        <dbReference type="ARBA" id="ARBA00069601"/>
    </source>
</evidence>
<sequence>MAAEQRILKQDGYLDVGSMSRGGLVSMESGTDVKSHASSTSSINDGRAVQTTSIVYHPNLNVILVFDSINQIKVLDVHSGVILQTYHLGNDTNKKIHGYFMPLQEKIIITDGQVIGFRGDYNGVLLLDTVLQTPIPHNDDPIRIEMLLSEAVLFQTCLKELEEDLECPNDLLNELMEKIKNAQSNSKKGIKAQRWNTICLQVPYSSLKLVANNLVIMLKRLERHVPALAIASAINERLTDLLAGARLRDINWHCNNFQRVLMHSEAVRRQTFEKWPHMDYKWALPDQMAQAGFYHQPSSSGEDRAMCFTCNVCLVCWEKTDEPWSEHERHSPMCPFVKGEYTQNVPLAVTYATNPGVLVPGTQGFDVISNSDYANVLCTSCTQTGDITIWSIERHLKQLHSFNIASLMKDILCCNNNSSDSTSECSESSYEWVRVTSICALPNARAQSKIFSMNSAQAGSSSLGSAATTAGTLLPPSISPCTSTSTIRAGVVGSKIILGLSTKKTTGEHMLLMAILKIVESDHPNENLKIKNESSIENATATISGDNNDTVASNNLKGENDTSHAKEVSLMKTFNKHGEKSHSLVFEKYADGFDSNGFANDIMAPPKPDVNAVMPGGKSDSPMEYNDAYLEAEFKKMADQFVDLSSLFDYDYGQPLDSSSLAGDEGGGGGGGAGNVGPSAGTDDVEMDTSYFKENLLSAAKAAQKNKNINKNFNSKTTNSPNPETGGISKVNYSEDIDCIVESCTILKRMNALNDGNLPNGSEELVEISDIIPTNSNCSQLLVKLLKTKASKVATTSKIIMANVSTDADSDNDGEDDENNEESNNEYKRSHSRTMAKKSVGGQLLLFDCIDGAIPNEHKKAITFSRAKCPKDICILPNFQYLGDVSQSAIDECNNGECSGAFSVVCADGSIELFSLSNFQRISSIKEEQHHFIAVTYCRSLERLCCCTQDGALIFYSLNDSDESGDEMIDMEEESCTGITSNESCAELCVTDGGNSNPQHGTNVSSIVDEDLAQSNSVQFPFYTNIKIDCGTNQTSNSGGGVPASPSPSSMTVNPAASNLLAYRCGDLTLDDLRSLYALTLFDEKSIPYTAEVPSCWNNLVQAQKQRKQSQHTWRLHNDATTWDEHIIEINLLQPATLGHIDLKFSLYQPCHNPAAIQVTLLKQNTSGFGYRMKGPHSSFKHQSMEDGGNTDIPSSSSNNNDGNNENPVLNEEFLQTHNAEILAGPIELSSCIDLCDQGGTVILTSPKLYKTRTRNFLLHIKTMADPSKEGQCKTRGCDWLHEISIYVRGVKPQVQIPNERLQRIAMLESNQLLDILFKVISKAESSTLEKNYALDILIWICCIRLKRFRSPKSERCKGQPVLAQQLECISLTEKYLENILRYCIIHSSRSMAHKCVKLILVLTDGFCNLPLTIKPSSKLDTALRDAIYKTFNELPLAKHASVVRWYVMLACITSSNKTYNSISEMCVKLLMDISEEINRRWDPYGALIGTRFGLYGFPFEPDIFDYDLPNVNKNNVNFTSTLMNIIRNNAGLVQAAGIDIKKLCSIDGVDFRTFPHLIKCKSVSNQLRGLLEVEQLHFTCAATSESTRIDNMDTVSANTSSSNVNMDDLLIAPMVAEAVDQIYSKSDKMNDILNNVKNNVNNIVDKIKLEKKLDVNESFVLKPNGIGPIDSDQCVETGISNKSEPMNEEKVKLKTLPKIKFICEYIDQQLGGPEKTSKDGNANEKENKIRVPSGSTSNGGVCGENASANAPNIFTWHKLLSPPPKQMVVIDRMHSGARRFVVLDFGSPILLTDLIIPACDELASLHIDIWCFDEETDCVRLVVAPDIGTKTLVLSDLLPPPICRYMKITIMGRVGMSSTKCKIPLGSFFGHIVVLESDGYGDILLDYVNSQSQNIPAQIKALQSLHEDVHCRYSLASCKLLELLTPLLNADVSNVAHMQAFINKQRTEDDTSYNLESGKITSIYEECIVLQHEINVIRNVIIRLESSIKVNNSYTPMDPSQALRMSSRDKLRVLGQALIEILLNFSIEFSFKDMLTMQQLFTADVANMLFNSFVVYGDAHIQLATCSLLVRMCCVQNWWGDFLTNIFCNLFSSQNSKIFPQDRIFFLLTYLGRRSISMGNCRSIVIDSVLKTLAKLLAPISPRYQEATGGGFSMPGNESDTSNLCSKSDLQLITWLLLFLSVCLDDRKDKSANRWDFMSCETDFAKTRGQSSNSSGKQLRCFKKRIIQQNKYSVQPYTDWGKKIYMIQNEHPGIFMELTGKPKSSSKTNKNTILPKLPKDVNQEPENNFDKGLKNIRLNNIMIVIRGLIALLLEMDFTCNMDQFLLTCKVIARLVSACRPAVQLSKIITVNQLEHLIRMAVWNDQQQPWAVHAITCLLQDLLDADRHFKDNDATPTNDGIRPLDSIQETKDLFAAYTSLYMPQSGSTQTSSNDMQYSDGVKYPYLPSLIECEDTEFDEILNDIDIIERNKAVPKKDNNNMNKNTVNYFCKSISSAMDSRLDIGLDLNVETDLRRITMVSSLDMYSSLPQIAASEFKTASPEVAVWPDYVTDIWSGPEYNCGVNTYNMFKSVFDCILADLHLEETWVHLEQVLQMWLTLNSELADKSYNSGISNSEVPKIPFGANAIQGLLLALAWYNDVKLRTWCLGFQCLLLACNSQTFCQEEEDRTRINEVIINDENFEKMLLRFFSGYGMSSVIITNRCAGPTICKHLHELLHWLHRKGESADGVISCKRKLKDTLLHVILQLVQPGGAISNQLGPIDAQSQLVRDLLIMPNDKADLNISLNIIECVSFLVFNNISNGDKIQCQRTSDTNNASNSFSSLFANVLGSDHTKQNCPISDNSLIISLLKLCSSLIQTELPRQLTDVAIPEEEELTNICQTDETKAEQLNIDGHRVKTPCIADTVLRHFPTMKRLLGSLSHCSSTSFTLMVSSALYSVKPADSTFLLDEPQTTADAVFNMLITLCEKASNSRLIVAPICQYLEACTSQRISLPRLHLSEPLLWYISKVLEVSSAVQIFTQLGGIEIICKNLVRLNKILINVQPGLISMIMQHMTRNTKVKLVTQACSNGNGKKSSSSSQNHRFLQDGLINFAPFCTISAENDTAQSADILIMNPVASHRRPRTPAWSYMFYPNESHADLTITLPTAILLREVQLQPHAPTLASCPSAVALEISRDFGLGPVPVGPPLTTTGMTCIRLKLSKPEIATSIVLRLYRPKDSSSIGLTQIAVLGNTIFASQTNNSSIATSSNCNSSALAFDHAIDDDSFAKTSVGWVRILSRCYSAASMVPSESKLAADVIGASAAYPGFLDACCSLMNIMPMIPNAAVQNLECVLLKLGAYSRELCLSLIRTLLWGTTPQIYKLSNESICDLLYELCTNKDEYVVDKILVLLEWIEKLKMNYSSNNSGRCNNPQSGFVKCIASILWYVYAENYVANFGEHISQNVFDACMHWIDRLEHEEPLKIAFDSLLCSLCYIQPKFFTHLLTRLNVTLAHSDLDLDMSGDRNDECGLTDDNKEVSGRVWYANVAADNLTTLFGRPTYLATIAMACQSPNAVFLLVDSGLPKLLAYALYEYCSSLLTEESVHQTFKYDQMQFTTQRTSSNATTSSSCMTDADKVAGDQMDVTQTDSNMESNKSQLMTFDLVSKILDFFSECCSEGHMRDWLGTQQGSIFWKPLLKLLCNHRPINFVPTTPIISREPTQQAFIRVERATINFFARVTACHPNNQNILTMLLIEVIREPSVSLGLNVMETSSKQTISGFTRQLVLQLLLENERIQISVRSKQPLQKKDPFTPFLPMTANIPSTTLPNNFTSPSSVSMSLVNHHPAKRISNHHLLFSVSANTKCQEIIQNCLSEIRPIDGSCNVANATHCDLLKHDDADKNQNDPYKDISINFNGLENGMEFLSVAAGVTAKDKRIKDAKNQVAAASKDNKDIISNFSKLVTFEDFLTQPNSSSSVANSGGQLFLRDYPDIYISGDTTISQLLATLQKKGHSLSNPCIILDMVTGKGANLDILDETSYIKTSSVEPLPSPLQRFSTRGGLSLLAQYLPTVYPDISSRKHQNTAPEKEKSPPMNDWVKLEPNDDIYEDLEDPLSEPTAKQATITSVPQHSLAAFGLFLRLPAYSDVLLRDKLRAQCLLRLVLGVTGDGEGNDIYSLSLAPSLPTLPFEVFRQLLDSSPLTTDDGMLLRRMVIEVGAMHLVLNCLSIFTHHSPIYPLSHSQNEISNSGAKTALNIIEDSSLPTSDDKGHMYWAKGTGFGTGSTTQSWNVEQALLRQKSEEEHVTVLLQVLASYINPGDYIPTDDEMPYHEIADLSDELPSEFSSLLKQSCLIPALSSYLRNDSVLDITRHIPLYRAILQLLRAISLSHELVSLLQPQNSGESSPSIAELLSNMRTCVDTYAKRLKLNKKSNIKGQTQQVTVNLDDGDDEGLALLIPDIQETTVLVQKTTKRTDQQLQNQLSLTNEAGINNDIERIPQSKSIEERYLEVMKKLQFDTFDMIVEAENNGYRFVVSHHFEKMVRMAGDRYHPSRVKRLAQEAVTLSTSLPLSYSSSVFVRCDTDRLDVMKVLITGPADTPYANGCFEFDVFFPPDYPNLPMLINLETTGRHSVRFNPNLYNDGKVCLSVLNTWHGRPEEKWNAQTSSFLQVLVSIQSLILVPEPYFNEPGFERSRGTPSGTHSSREYNSNIYQACVRWAMLEQIRNPSPCFKDVIHTHFWLKRNEICAQIENWIEELCKTQYNERSSRTISFNSMVLRRQYRHLREELAKLKVPEGLSDLDAPFNPNVTLPVMNESSNTNNNSGTISVTKTNSETTTAVNTIATATIAGSNGNVATESTQLPGAFGSISSETNVHTEKDVQSLNTTHLAPLEINTNQPFINCTIEDDNDGSPAILPQATIPPTVNAKIVTVDEPTLSNNNEGGEGEGDEEDADDIIATEGDELDVSENETKTNDSQYDKDSDGKKASKLLYGINDNPPWYLSIFLAFQHYLTMIGAIVSIPFILTPALCMSDEDPNRGIIISTMIFVTGIVTYVQATWGVRLPIVQGGTISFLVPTLAILALPQWKCPPAEEIEVMNEDSRQELWQIRMRELSGAIAVSAMVQVILGYTGLVGKILRFVTPLTIVPTVSLVGLTLFEHAAETASKHWGIAVGTTSMLTLFSQIMSNVAIPMPVYRKGHGVEFRPFLLFRLFPVLLTIIIMWGLCGILTLTNVFEEGHPSRTDVRINVLINAKWFYVPYPGQFGLPSVTLSGVLGMLAGVLACTVESLSYYPTVSQMAEAQSPPLHAINRGIGTEGLGTVLAGLWGAGNGTNTFGENVGAIGVTKIGSRRVIQWAAFIMVLQGVIGKFGAVFILIPDSVVGGIFCVMFGMIVAFGLSTLQYVDLRSARNLYILGLSIFFPMVLCKWIQQHPDAIKTGNDTIDSTLTVLLGTTILVGGLLGCILDNIIPGTPDERGLINWAKEMPLGDDNINDGTATDYDFPYGMETLKRWKWTYYVPFLPTYKLQTKDS</sequence>
<feature type="transmembrane region" description="Helical" evidence="35">
    <location>
        <begin position="5036"/>
        <end position="5054"/>
    </location>
</feature>
<dbReference type="SUPFAM" id="SSF57924">
    <property type="entry name" value="Inhibitor of apoptosis (IAP) repeat"/>
    <property type="match status" value="1"/>
</dbReference>
<accession>A0A0L0CEI9</accession>
<dbReference type="InterPro" id="IPR036322">
    <property type="entry name" value="WD40_repeat_dom_sf"/>
</dbReference>
<feature type="compositionally biased region" description="Acidic residues" evidence="34">
    <location>
        <begin position="4915"/>
        <end position="4939"/>
    </location>
</feature>
<evidence type="ECO:0000256" key="31">
    <source>
        <dbReference type="ARBA" id="ARBA00075349"/>
    </source>
</evidence>
<comment type="similarity">
    <text evidence="29">Belongs to the BIRC6 family.</text>
</comment>
<dbReference type="Pfam" id="PF12356">
    <property type="entry name" value="BIRC6"/>
    <property type="match status" value="1"/>
</dbReference>
<keyword evidence="19" id="KW-0967">Endosome</keyword>
<feature type="compositionally biased region" description="Acidic residues" evidence="34">
    <location>
        <begin position="808"/>
        <end position="824"/>
    </location>
</feature>
<dbReference type="FunFam" id="1.10.1170.10:FF:000001">
    <property type="entry name" value="baculoviral IAP repeat-containing protein 6 isoform X1"/>
    <property type="match status" value="1"/>
</dbReference>
<dbReference type="GO" id="GO:0005768">
    <property type="term" value="C:endosome"/>
    <property type="evidence" value="ECO:0007669"/>
    <property type="project" value="UniProtKB-SubCell"/>
</dbReference>
<comment type="similarity">
    <text evidence="7">Belongs to the nucleobase:cation symporter-2 (NCS2) (TC 2.A.40) family.</text>
</comment>
<dbReference type="GO" id="GO:0005886">
    <property type="term" value="C:plasma membrane"/>
    <property type="evidence" value="ECO:0007669"/>
    <property type="project" value="UniProtKB-ARBA"/>
</dbReference>
<reference evidence="37 38" key="1">
    <citation type="journal article" date="2015" name="Nat. Commun.">
        <title>Lucilia cuprina genome unlocks parasitic fly biology to underpin future interventions.</title>
        <authorList>
            <person name="Anstead C.A."/>
            <person name="Korhonen P.K."/>
            <person name="Young N.D."/>
            <person name="Hall R.S."/>
            <person name="Jex A.R."/>
            <person name="Murali S.C."/>
            <person name="Hughes D.S."/>
            <person name="Lee S.F."/>
            <person name="Perry T."/>
            <person name="Stroehlein A.J."/>
            <person name="Ansell B.R."/>
            <person name="Breugelmans B."/>
            <person name="Hofmann A."/>
            <person name="Qu J."/>
            <person name="Dugan S."/>
            <person name="Lee S.L."/>
            <person name="Chao H."/>
            <person name="Dinh H."/>
            <person name="Han Y."/>
            <person name="Doddapaneni H.V."/>
            <person name="Worley K.C."/>
            <person name="Muzny D.M."/>
            <person name="Ioannidis P."/>
            <person name="Waterhouse R.M."/>
            <person name="Zdobnov E.M."/>
            <person name="James P.J."/>
            <person name="Bagnall N.H."/>
            <person name="Kotze A.C."/>
            <person name="Gibbs R.A."/>
            <person name="Richards S."/>
            <person name="Batterham P."/>
            <person name="Gasser R.B."/>
        </authorList>
    </citation>
    <scope>NUCLEOTIDE SEQUENCE [LARGE SCALE GENOMIC DNA]</scope>
    <source>
        <strain evidence="37 38">LS</strain>
        <tissue evidence="37">Full body</tissue>
    </source>
</reference>
<evidence type="ECO:0000256" key="9">
    <source>
        <dbReference type="ARBA" id="ARBA00022490"/>
    </source>
</evidence>
<feature type="region of interest" description="Disordered" evidence="34">
    <location>
        <begin position="2261"/>
        <end position="2282"/>
    </location>
</feature>
<evidence type="ECO:0000256" key="2">
    <source>
        <dbReference type="ARBA" id="ARBA00004177"/>
    </source>
</evidence>
<keyword evidence="28" id="KW-0131">Cell cycle</keyword>
<feature type="transmembrane region" description="Helical" evidence="35">
    <location>
        <begin position="5011"/>
        <end position="5030"/>
    </location>
</feature>
<feature type="compositionally biased region" description="Low complexity" evidence="34">
    <location>
        <begin position="708"/>
        <end position="723"/>
    </location>
</feature>
<feature type="region of interest" description="Disordered" evidence="34">
    <location>
        <begin position="4903"/>
        <end position="4955"/>
    </location>
</feature>